<evidence type="ECO:0000256" key="2">
    <source>
        <dbReference type="SAM" id="SignalP"/>
    </source>
</evidence>
<feature type="signal peptide" evidence="2">
    <location>
        <begin position="1"/>
        <end position="19"/>
    </location>
</feature>
<dbReference type="Proteomes" id="UP001597548">
    <property type="component" value="Unassembled WGS sequence"/>
</dbReference>
<gene>
    <name evidence="3" type="ORF">ACFS29_14285</name>
</gene>
<comment type="caution">
    <text evidence="3">The sequence shown here is derived from an EMBL/GenBank/DDBJ whole genome shotgun (WGS) entry which is preliminary data.</text>
</comment>
<dbReference type="RefSeq" id="WP_194506319.1">
    <property type="nucleotide sequence ID" value="NZ_JADILU010000001.1"/>
</dbReference>
<keyword evidence="2" id="KW-0732">Signal</keyword>
<sequence length="51" mass="5656">MKKIMLAFAIVLISINFSACTPETITDHEDSQEQGTIGEETSQPEKEVDDD</sequence>
<feature type="chain" id="PRO_5046323255" description="Secreted protein" evidence="2">
    <location>
        <begin position="20"/>
        <end position="51"/>
    </location>
</feature>
<evidence type="ECO:0008006" key="5">
    <source>
        <dbReference type="Google" id="ProtNLM"/>
    </source>
</evidence>
<evidence type="ECO:0000256" key="1">
    <source>
        <dbReference type="SAM" id="MobiDB-lite"/>
    </source>
</evidence>
<protein>
    <recommendedName>
        <fullName evidence="5">Secreted protein</fullName>
    </recommendedName>
</protein>
<dbReference type="EMBL" id="JBHUOS010000010">
    <property type="protein sequence ID" value="MFD2916820.1"/>
    <property type="molecule type" value="Genomic_DNA"/>
</dbReference>
<evidence type="ECO:0000313" key="4">
    <source>
        <dbReference type="Proteomes" id="UP001597548"/>
    </source>
</evidence>
<evidence type="ECO:0000313" key="3">
    <source>
        <dbReference type="EMBL" id="MFD2916820.1"/>
    </source>
</evidence>
<reference evidence="4" key="1">
    <citation type="journal article" date="2019" name="Int. J. Syst. Evol. Microbiol.">
        <title>The Global Catalogue of Microorganisms (GCM) 10K type strain sequencing project: providing services to taxonomists for standard genome sequencing and annotation.</title>
        <authorList>
            <consortium name="The Broad Institute Genomics Platform"/>
            <consortium name="The Broad Institute Genome Sequencing Center for Infectious Disease"/>
            <person name="Wu L."/>
            <person name="Ma J."/>
        </authorList>
    </citation>
    <scope>NUCLEOTIDE SEQUENCE [LARGE SCALE GENOMIC DNA]</scope>
    <source>
        <strain evidence="4">KCTC 32514</strain>
    </source>
</reference>
<accession>A0ABW5ZWL1</accession>
<name>A0ABW5ZWL1_9FLAO</name>
<feature type="region of interest" description="Disordered" evidence="1">
    <location>
        <begin position="24"/>
        <end position="51"/>
    </location>
</feature>
<organism evidence="3 4">
    <name type="scientific">Psychroserpens luteus</name>
    <dbReference type="NCBI Taxonomy" id="1434066"/>
    <lineage>
        <taxon>Bacteria</taxon>
        <taxon>Pseudomonadati</taxon>
        <taxon>Bacteroidota</taxon>
        <taxon>Flavobacteriia</taxon>
        <taxon>Flavobacteriales</taxon>
        <taxon>Flavobacteriaceae</taxon>
        <taxon>Psychroserpens</taxon>
    </lineage>
</organism>
<keyword evidence="4" id="KW-1185">Reference proteome</keyword>
<proteinExistence type="predicted"/>